<keyword evidence="3" id="KW-1185">Reference proteome</keyword>
<feature type="region of interest" description="Disordered" evidence="1">
    <location>
        <begin position="248"/>
        <end position="271"/>
    </location>
</feature>
<organism evidence="2 3">
    <name type="scientific">Ceratocystis fimbriata CBS 114723</name>
    <dbReference type="NCBI Taxonomy" id="1035309"/>
    <lineage>
        <taxon>Eukaryota</taxon>
        <taxon>Fungi</taxon>
        <taxon>Dikarya</taxon>
        <taxon>Ascomycota</taxon>
        <taxon>Pezizomycotina</taxon>
        <taxon>Sordariomycetes</taxon>
        <taxon>Hypocreomycetidae</taxon>
        <taxon>Microascales</taxon>
        <taxon>Ceratocystidaceae</taxon>
        <taxon>Ceratocystis</taxon>
    </lineage>
</organism>
<reference evidence="2 3" key="2">
    <citation type="journal article" date="2013" name="IMA Fungus">
        <title>IMA Genome-F 1: Ceratocystis fimbriata: Draft nuclear genome sequence for the plant pathogen, Ceratocystis fimbriata.</title>
        <authorList>
            <person name="Wilken P.M."/>
            <person name="Steenkamp E.T."/>
            <person name="Wingfield M.J."/>
            <person name="de Beer Z.W."/>
            <person name="Wingfield B.D."/>
        </authorList>
    </citation>
    <scope>NUCLEOTIDE SEQUENCE [LARGE SCALE GENOMIC DNA]</scope>
    <source>
        <strain evidence="2 3">CBS 114723</strain>
    </source>
</reference>
<protein>
    <submittedName>
        <fullName evidence="2">Uncharacterized protein</fullName>
    </submittedName>
</protein>
<name>A0A2C5WX07_9PEZI</name>
<dbReference type="Proteomes" id="UP000222788">
    <property type="component" value="Unassembled WGS sequence"/>
</dbReference>
<evidence type="ECO:0000313" key="3">
    <source>
        <dbReference type="Proteomes" id="UP000222788"/>
    </source>
</evidence>
<proteinExistence type="predicted"/>
<evidence type="ECO:0000313" key="2">
    <source>
        <dbReference type="EMBL" id="PHH52088.1"/>
    </source>
</evidence>
<dbReference type="OrthoDB" id="4167490at2759"/>
<comment type="caution">
    <text evidence="2">The sequence shown here is derived from an EMBL/GenBank/DDBJ whole genome shotgun (WGS) entry which is preliminary data.</text>
</comment>
<evidence type="ECO:0000256" key="1">
    <source>
        <dbReference type="SAM" id="MobiDB-lite"/>
    </source>
</evidence>
<reference evidence="2 3" key="1">
    <citation type="journal article" date="2013" name="Fungal Biol.">
        <title>Analysis of microsatellite markers in the genome of the plant pathogen Ceratocystis fimbriata.</title>
        <authorList>
            <person name="Simpson M.C."/>
            <person name="Wilken P.M."/>
            <person name="Coetzee M.P."/>
            <person name="Wingfield M.J."/>
            <person name="Wingfield B.D."/>
        </authorList>
    </citation>
    <scope>NUCLEOTIDE SEQUENCE [LARGE SCALE GENOMIC DNA]</scope>
    <source>
        <strain evidence="2 3">CBS 114723</strain>
    </source>
</reference>
<dbReference type="EMBL" id="APWK03000077">
    <property type="protein sequence ID" value="PHH52088.1"/>
    <property type="molecule type" value="Genomic_DNA"/>
</dbReference>
<gene>
    <name evidence="2" type="ORF">CFIMG_004072RAa</name>
</gene>
<feature type="compositionally biased region" description="Low complexity" evidence="1">
    <location>
        <begin position="249"/>
        <end position="263"/>
    </location>
</feature>
<sequence>MSLTPVKVRGSYRRRKRSFGSITPRNETHDDPTHNTAKSVELISRAIKAHAGSYIPQRHGLDLSWKSDSRVPTKSSANRPAQARLVAARSRLLETLPVEILEIIFMYADSVYFPRASPLLGRALSSRSLLIAFTMYRFEYTWDFYHGLSTYRDVDFAQQDLERLDSMDVNGDLEMEVITQPWLNYDIFVGALEMWHKKRNMKHWFACPKSRAEGYFDMQDPIEEGSTGVHALGTGPYTMETLDNSPIHAPSVSVPASSSSSVSSPPPATHPQVPPTCICTSPMNIEACIEKYWAMYRESTTFRDILSAEFSIHERYPLCYMNSTPPFIKYSPKPGAELQACNNHIGFRALSDIPTSNNELPRIKGITGFRCPTSYNKVVLPKHVVLGKWFEKSAFECSQGTNLTESNDIETCHEIAKRIKLVFLLTHHEHDDPYRTQLPASKDWETDAQAFQWMFEYLEQYAQQPSEAHIRNLGIPPIEVVALVLISARARFWPANVCVRYYQLCTILSIQVKQKAADVQMAQDYQSQCWAARYEEIALLVSFIQSHLGQCITEQ</sequence>
<accession>A0A2C5WX07</accession>
<dbReference type="AlphaFoldDB" id="A0A2C5WX07"/>
<feature type="region of interest" description="Disordered" evidence="1">
    <location>
        <begin position="1"/>
        <end position="35"/>
    </location>
</feature>